<comment type="similarity">
    <text evidence="1">Belongs to the UPF0213 family.</text>
</comment>
<reference evidence="3 4" key="1">
    <citation type="submission" date="2021-06" db="EMBL/GenBank/DDBJ databases">
        <title>Gemonas diversity in paddy soil.</title>
        <authorList>
            <person name="Liu G."/>
        </authorList>
    </citation>
    <scope>NUCLEOTIDE SEQUENCE [LARGE SCALE GENOMIC DNA]</scope>
    <source>
        <strain evidence="3 4">RG2</strain>
    </source>
</reference>
<sequence>MNWHVYIILCSDETLYTGITTDVKRRLRQHATGRGAKYFRGRQPKALIYLESGFDRSGAAKREAAIKALSWSQKQALIQLPGNAAASITASP</sequence>
<dbReference type="CDD" id="cd10456">
    <property type="entry name" value="GIY-YIG_UPF0213"/>
    <property type="match status" value="1"/>
</dbReference>
<name>A0ABX8LH27_9BACT</name>
<protein>
    <submittedName>
        <fullName evidence="3">GIY-YIG nuclease family protein</fullName>
    </submittedName>
</protein>
<evidence type="ECO:0000259" key="2">
    <source>
        <dbReference type="PROSITE" id="PS50164"/>
    </source>
</evidence>
<evidence type="ECO:0000313" key="3">
    <source>
        <dbReference type="EMBL" id="QXE90027.1"/>
    </source>
</evidence>
<keyword evidence="4" id="KW-1185">Reference proteome</keyword>
<evidence type="ECO:0000256" key="1">
    <source>
        <dbReference type="ARBA" id="ARBA00007435"/>
    </source>
</evidence>
<organism evidence="3 4">
    <name type="scientific">Geomonas subterranea</name>
    <dbReference type="NCBI Taxonomy" id="2847989"/>
    <lineage>
        <taxon>Bacteria</taxon>
        <taxon>Pseudomonadati</taxon>
        <taxon>Thermodesulfobacteriota</taxon>
        <taxon>Desulfuromonadia</taxon>
        <taxon>Geobacterales</taxon>
        <taxon>Geobacteraceae</taxon>
        <taxon>Geomonas</taxon>
    </lineage>
</organism>
<feature type="domain" description="GIY-YIG" evidence="2">
    <location>
        <begin position="1"/>
        <end position="76"/>
    </location>
</feature>
<dbReference type="PANTHER" id="PTHR34477">
    <property type="entry name" value="UPF0213 PROTEIN YHBQ"/>
    <property type="match status" value="1"/>
</dbReference>
<accession>A0ABX8LH27</accession>
<dbReference type="PROSITE" id="PS50164">
    <property type="entry name" value="GIY_YIG"/>
    <property type="match status" value="1"/>
</dbReference>
<dbReference type="PANTHER" id="PTHR34477:SF1">
    <property type="entry name" value="UPF0213 PROTEIN YHBQ"/>
    <property type="match status" value="1"/>
</dbReference>
<dbReference type="RefSeq" id="WP_217286692.1">
    <property type="nucleotide sequence ID" value="NZ_CP077683.1"/>
</dbReference>
<dbReference type="InterPro" id="IPR050190">
    <property type="entry name" value="UPF0213_domain"/>
</dbReference>
<evidence type="ECO:0000313" key="4">
    <source>
        <dbReference type="Proteomes" id="UP000683559"/>
    </source>
</evidence>
<gene>
    <name evidence="3" type="ORF">KP001_16620</name>
</gene>
<dbReference type="InterPro" id="IPR000305">
    <property type="entry name" value="GIY-YIG_endonuc"/>
</dbReference>
<dbReference type="Proteomes" id="UP000683559">
    <property type="component" value="Chromosome"/>
</dbReference>
<dbReference type="EMBL" id="CP077683">
    <property type="protein sequence ID" value="QXE90027.1"/>
    <property type="molecule type" value="Genomic_DNA"/>
</dbReference>
<dbReference type="Pfam" id="PF01541">
    <property type="entry name" value="GIY-YIG"/>
    <property type="match status" value="1"/>
</dbReference>
<proteinExistence type="inferred from homology"/>